<comment type="caution">
    <text evidence="2">The sequence shown here is derived from an EMBL/GenBank/DDBJ whole genome shotgun (WGS) entry which is preliminary data.</text>
</comment>
<evidence type="ECO:0000313" key="3">
    <source>
        <dbReference type="Proteomes" id="UP000603865"/>
    </source>
</evidence>
<name>A0A918CP58_9DEIO</name>
<dbReference type="AlphaFoldDB" id="A0A918CP58"/>
<dbReference type="EMBL" id="BMQL01000052">
    <property type="protein sequence ID" value="GGR31378.1"/>
    <property type="molecule type" value="Genomic_DNA"/>
</dbReference>
<sequence length="140" mass="15015">MASPKRDNAKAARVLVDAALHGDRTTCERHKITDRTLRRYRQALDEDSELSALYAQLSKLVSTQNWADELNTSLTGLIRKLGSMVQELPGSTAENISAVTGAIKVLSEIALTREVLGSANGEVSDAGDGEPDQGYTEKGG</sequence>
<proteinExistence type="predicted"/>
<keyword evidence="3" id="KW-1185">Reference proteome</keyword>
<reference evidence="2" key="1">
    <citation type="journal article" date="2014" name="Int. J. Syst. Evol. Microbiol.">
        <title>Complete genome sequence of Corynebacterium casei LMG S-19264T (=DSM 44701T), isolated from a smear-ripened cheese.</title>
        <authorList>
            <consortium name="US DOE Joint Genome Institute (JGI-PGF)"/>
            <person name="Walter F."/>
            <person name="Albersmeier A."/>
            <person name="Kalinowski J."/>
            <person name="Ruckert C."/>
        </authorList>
    </citation>
    <scope>NUCLEOTIDE SEQUENCE</scope>
    <source>
        <strain evidence="2">JCM 31311</strain>
    </source>
</reference>
<organism evidence="2 3">
    <name type="scientific">Deinococcus ruber</name>
    <dbReference type="NCBI Taxonomy" id="1848197"/>
    <lineage>
        <taxon>Bacteria</taxon>
        <taxon>Thermotogati</taxon>
        <taxon>Deinococcota</taxon>
        <taxon>Deinococci</taxon>
        <taxon>Deinococcales</taxon>
        <taxon>Deinococcaceae</taxon>
        <taxon>Deinococcus</taxon>
    </lineage>
</organism>
<dbReference type="Proteomes" id="UP000603865">
    <property type="component" value="Unassembled WGS sequence"/>
</dbReference>
<evidence type="ECO:0000313" key="2">
    <source>
        <dbReference type="EMBL" id="GGR31378.1"/>
    </source>
</evidence>
<protein>
    <submittedName>
        <fullName evidence="2">Uncharacterized protein</fullName>
    </submittedName>
</protein>
<evidence type="ECO:0000256" key="1">
    <source>
        <dbReference type="SAM" id="MobiDB-lite"/>
    </source>
</evidence>
<accession>A0A918CP58</accession>
<feature type="region of interest" description="Disordered" evidence="1">
    <location>
        <begin position="120"/>
        <end position="140"/>
    </location>
</feature>
<gene>
    <name evidence="2" type="ORF">GCM10008957_47600</name>
</gene>
<reference evidence="2" key="2">
    <citation type="submission" date="2020-09" db="EMBL/GenBank/DDBJ databases">
        <authorList>
            <person name="Sun Q."/>
            <person name="Ohkuma M."/>
        </authorList>
    </citation>
    <scope>NUCLEOTIDE SEQUENCE</scope>
    <source>
        <strain evidence="2">JCM 31311</strain>
    </source>
</reference>
<dbReference type="RefSeq" id="WP_189093015.1">
    <property type="nucleotide sequence ID" value="NZ_BMQL01000052.1"/>
</dbReference>